<proteinExistence type="inferred from homology"/>
<reference evidence="4 5" key="1">
    <citation type="submission" date="2021-11" db="EMBL/GenBank/DDBJ databases">
        <title>Whole genome of Geoglobus acetivorans.</title>
        <authorList>
            <person name="Liu D."/>
        </authorList>
    </citation>
    <scope>NUCLEOTIDE SEQUENCE [LARGE SCALE GENOMIC DNA]</scope>
    <source>
        <strain evidence="4 5">SBH6</strain>
    </source>
</reference>
<dbReference type="PROSITE" id="PS00379">
    <property type="entry name" value="CDP_ALCOHOL_P_TRANSF"/>
    <property type="match status" value="1"/>
</dbReference>
<evidence type="ECO:0000313" key="4">
    <source>
        <dbReference type="EMBL" id="XAT63797.1"/>
    </source>
</evidence>
<dbReference type="GeneID" id="90448030"/>
<keyword evidence="3" id="KW-1133">Transmembrane helix</keyword>
<evidence type="ECO:0000256" key="3">
    <source>
        <dbReference type="SAM" id="Phobius"/>
    </source>
</evidence>
<keyword evidence="3" id="KW-0812">Transmembrane</keyword>
<dbReference type="RefSeq" id="WP_193806878.1">
    <property type="nucleotide sequence ID" value="NZ_CP087714.1"/>
</dbReference>
<feature type="transmembrane region" description="Helical" evidence="3">
    <location>
        <begin position="12"/>
        <end position="36"/>
    </location>
</feature>
<comment type="similarity">
    <text evidence="2">Belongs to the CDP-alcohol phosphatidyltransferase class-I family.</text>
</comment>
<accession>A0ABZ3H2Y4</accession>
<evidence type="ECO:0000256" key="1">
    <source>
        <dbReference type="ARBA" id="ARBA00022679"/>
    </source>
</evidence>
<gene>
    <name evidence="4" type="ORF">LPQ35_00065</name>
</gene>
<dbReference type="Gene3D" id="1.20.120.1760">
    <property type="match status" value="1"/>
</dbReference>
<feature type="transmembrane region" description="Helical" evidence="3">
    <location>
        <begin position="110"/>
        <end position="136"/>
    </location>
</feature>
<dbReference type="Proteomes" id="UP001492541">
    <property type="component" value="Chromosome"/>
</dbReference>
<dbReference type="Pfam" id="PF01066">
    <property type="entry name" value="CDP-OH_P_transf"/>
    <property type="match status" value="1"/>
</dbReference>
<evidence type="ECO:0000313" key="5">
    <source>
        <dbReference type="Proteomes" id="UP001492541"/>
    </source>
</evidence>
<dbReference type="InterPro" id="IPR000462">
    <property type="entry name" value="CDP-OH_P_trans"/>
</dbReference>
<evidence type="ECO:0000256" key="2">
    <source>
        <dbReference type="RuleBase" id="RU003750"/>
    </source>
</evidence>
<dbReference type="InterPro" id="IPR043130">
    <property type="entry name" value="CDP-OH_PTrfase_TM_dom"/>
</dbReference>
<organism evidence="4 5">
    <name type="scientific">Geoglobus acetivorans</name>
    <dbReference type="NCBI Taxonomy" id="565033"/>
    <lineage>
        <taxon>Archaea</taxon>
        <taxon>Methanobacteriati</taxon>
        <taxon>Methanobacteriota</taxon>
        <taxon>Archaeoglobi</taxon>
        <taxon>Archaeoglobales</taxon>
        <taxon>Archaeoglobaceae</taxon>
        <taxon>Geoglobus</taxon>
    </lineage>
</organism>
<dbReference type="InterPro" id="IPR048254">
    <property type="entry name" value="CDP_ALCOHOL_P_TRANSF_CS"/>
</dbReference>
<keyword evidence="1 2" id="KW-0808">Transferase</keyword>
<feature type="transmembrane region" description="Helical" evidence="3">
    <location>
        <begin position="56"/>
        <end position="77"/>
    </location>
</feature>
<sequence length="191" mass="21547">MKRHLDFADYFSFSNVVAGFLAIIFNDMRFIFIAALMDGFDGYFARKGYSGKYGKFVDSLADFVSFGVATAFFIPYYSLPYLLAGMYRLARFTAEDTEDFMGFPITSSSLAVITSAILFGEFAAGFFSIILSFFMISNITYKKIRNTALLSITAIILILSVFYTPAVYALFVLNVLYLISPPFHDKMGKYF</sequence>
<name>A0ABZ3H2Y4_GEOAI</name>
<keyword evidence="5" id="KW-1185">Reference proteome</keyword>
<keyword evidence="3" id="KW-0472">Membrane</keyword>
<protein>
    <submittedName>
        <fullName evidence="4">CDP-alcohol phosphatidyltransferase family protein</fullName>
    </submittedName>
</protein>
<dbReference type="EMBL" id="CP087714">
    <property type="protein sequence ID" value="XAT63797.1"/>
    <property type="molecule type" value="Genomic_DNA"/>
</dbReference>
<feature type="transmembrane region" description="Helical" evidence="3">
    <location>
        <begin position="148"/>
        <end position="179"/>
    </location>
</feature>